<dbReference type="InterPro" id="IPR036390">
    <property type="entry name" value="WH_DNA-bd_sf"/>
</dbReference>
<evidence type="ECO:0000256" key="1">
    <source>
        <dbReference type="ARBA" id="ARBA00001946"/>
    </source>
</evidence>
<feature type="domain" description="Nudix hydrolase" evidence="3">
    <location>
        <begin position="10"/>
        <end position="156"/>
    </location>
</feature>
<reference evidence="5" key="1">
    <citation type="journal article" date="2019" name="Int. J. Syst. Evol. Microbiol.">
        <title>The Global Catalogue of Microorganisms (GCM) 10K type strain sequencing project: providing services to taxonomists for standard genome sequencing and annotation.</title>
        <authorList>
            <consortium name="The Broad Institute Genomics Platform"/>
            <consortium name="The Broad Institute Genome Sequencing Center for Infectious Disease"/>
            <person name="Wu L."/>
            <person name="Ma J."/>
        </authorList>
    </citation>
    <scope>NUCLEOTIDE SEQUENCE [LARGE SCALE GENOMIC DNA]</scope>
    <source>
        <strain evidence="5">JCM 17926</strain>
    </source>
</reference>
<dbReference type="Gene3D" id="1.10.10.10">
    <property type="entry name" value="Winged helix-like DNA-binding domain superfamily/Winged helix DNA-binding domain"/>
    <property type="match status" value="1"/>
</dbReference>
<organism evidence="4 5">
    <name type="scientific">Pontibacter saemangeumensis</name>
    <dbReference type="NCBI Taxonomy" id="1084525"/>
    <lineage>
        <taxon>Bacteria</taxon>
        <taxon>Pseudomonadati</taxon>
        <taxon>Bacteroidota</taxon>
        <taxon>Cytophagia</taxon>
        <taxon>Cytophagales</taxon>
        <taxon>Hymenobacteraceae</taxon>
        <taxon>Pontibacter</taxon>
    </lineage>
</organism>
<evidence type="ECO:0000313" key="5">
    <source>
        <dbReference type="Proteomes" id="UP001500552"/>
    </source>
</evidence>
<dbReference type="InterPro" id="IPR036388">
    <property type="entry name" value="WH-like_DNA-bd_sf"/>
</dbReference>
<dbReference type="Pfam" id="PF00293">
    <property type="entry name" value="NUDIX"/>
    <property type="match status" value="1"/>
</dbReference>
<dbReference type="SUPFAM" id="SSF55811">
    <property type="entry name" value="Nudix"/>
    <property type="match status" value="1"/>
</dbReference>
<dbReference type="PANTHER" id="PTHR43046:SF2">
    <property type="entry name" value="8-OXO-DGTP DIPHOSPHATASE-RELATED"/>
    <property type="match status" value="1"/>
</dbReference>
<evidence type="ECO:0000259" key="3">
    <source>
        <dbReference type="PROSITE" id="PS51462"/>
    </source>
</evidence>
<dbReference type="Gene3D" id="3.90.79.10">
    <property type="entry name" value="Nucleoside Triphosphate Pyrophosphohydrolase"/>
    <property type="match status" value="1"/>
</dbReference>
<dbReference type="InterPro" id="IPR015797">
    <property type="entry name" value="NUDIX_hydrolase-like_dom_sf"/>
</dbReference>
<protein>
    <submittedName>
        <fullName evidence="4">NUDIX domain-containing protein</fullName>
    </submittedName>
</protein>
<dbReference type="Proteomes" id="UP001500552">
    <property type="component" value="Unassembled WGS sequence"/>
</dbReference>
<proteinExistence type="predicted"/>
<keyword evidence="5" id="KW-1185">Reference proteome</keyword>
<dbReference type="CDD" id="cd18873">
    <property type="entry name" value="NUDIX_NadM_like"/>
    <property type="match status" value="1"/>
</dbReference>
<dbReference type="Pfam" id="PF21906">
    <property type="entry name" value="WHD_NrtR"/>
    <property type="match status" value="1"/>
</dbReference>
<dbReference type="InterPro" id="IPR054105">
    <property type="entry name" value="WHD_NrtR"/>
</dbReference>
<dbReference type="EMBL" id="BAABHC010000009">
    <property type="protein sequence ID" value="GAA4431185.1"/>
    <property type="molecule type" value="Genomic_DNA"/>
</dbReference>
<name>A0ABP8LK61_9BACT</name>
<dbReference type="PANTHER" id="PTHR43046">
    <property type="entry name" value="GDP-MANNOSE MANNOSYL HYDROLASE"/>
    <property type="match status" value="1"/>
</dbReference>
<comment type="caution">
    <text evidence="4">The sequence shown here is derived from an EMBL/GenBank/DDBJ whole genome shotgun (WGS) entry which is preliminary data.</text>
</comment>
<accession>A0ABP8LK61</accession>
<dbReference type="RefSeq" id="WP_345158513.1">
    <property type="nucleotide sequence ID" value="NZ_BAABHC010000009.1"/>
</dbReference>
<dbReference type="SUPFAM" id="SSF46785">
    <property type="entry name" value="Winged helix' DNA-binding domain"/>
    <property type="match status" value="1"/>
</dbReference>
<evidence type="ECO:0000256" key="2">
    <source>
        <dbReference type="ARBA" id="ARBA00022801"/>
    </source>
</evidence>
<evidence type="ECO:0000313" key="4">
    <source>
        <dbReference type="EMBL" id="GAA4431185.1"/>
    </source>
</evidence>
<dbReference type="InterPro" id="IPR000086">
    <property type="entry name" value="NUDIX_hydrolase_dom"/>
</dbReference>
<gene>
    <name evidence="4" type="ORF">GCM10023188_18510</name>
</gene>
<sequence>MKEATALIPQLTVDCIILGFHDNQLRVLLLRWKDTSFWSLPGGPVRQTESVDAAATRILRERTGLGAIYLQQFRVFGDEVRYSLEEVQEKLKHIFDPAIWYKRAISIGYYALVDYSKVTPLPDAYTDECRWWDIRDFPTLLFDHNHMVKLALEALRQQLSWQPVGNNLLPEPFTLPELQRLYETILGRSMDPRNFQRKMLSLGILERLETKRRGGAFRSPYLYRFIPEKYEAALKEGNLMIL</sequence>
<dbReference type="PROSITE" id="PS51462">
    <property type="entry name" value="NUDIX"/>
    <property type="match status" value="1"/>
</dbReference>
<keyword evidence="2" id="KW-0378">Hydrolase</keyword>
<comment type="cofactor">
    <cofactor evidence="1">
        <name>Mg(2+)</name>
        <dbReference type="ChEBI" id="CHEBI:18420"/>
    </cofactor>
</comment>